<comment type="similarity">
    <text evidence="2 12">Belongs to the cysteine dioxygenase family.</text>
</comment>
<evidence type="ECO:0000256" key="3">
    <source>
        <dbReference type="ARBA" id="ARBA00013133"/>
    </source>
</evidence>
<evidence type="ECO:0000256" key="10">
    <source>
        <dbReference type="PIRSR" id="PIRSR610300-50"/>
    </source>
</evidence>
<dbReference type="InterPro" id="IPR011051">
    <property type="entry name" value="RmlC_Cupin_sf"/>
</dbReference>
<evidence type="ECO:0000256" key="8">
    <source>
        <dbReference type="ARBA" id="ARBA00023004"/>
    </source>
</evidence>
<proteinExistence type="inferred from homology"/>
<evidence type="ECO:0000256" key="5">
    <source>
        <dbReference type="ARBA" id="ARBA00022784"/>
    </source>
</evidence>
<evidence type="ECO:0000256" key="6">
    <source>
        <dbReference type="ARBA" id="ARBA00022964"/>
    </source>
</evidence>
<dbReference type="PANTHER" id="PTHR12918:SF1">
    <property type="entry name" value="CYSTEINE DIOXYGENASE TYPE 1"/>
    <property type="match status" value="1"/>
</dbReference>
<gene>
    <name evidence="14" type="ORF">LTR82_007850</name>
</gene>
<feature type="binding site" evidence="11">
    <location>
        <position position="206"/>
    </location>
    <ligand>
        <name>Fe cation</name>
        <dbReference type="ChEBI" id="CHEBI:24875"/>
        <note>catalytic</note>
    </ligand>
</feature>
<name>A0AAN6J9E4_9PEZI</name>
<dbReference type="AlphaFoldDB" id="A0AAN6J9E4"/>
<feature type="region of interest" description="Disordered" evidence="13">
    <location>
        <begin position="1"/>
        <end position="42"/>
    </location>
</feature>
<evidence type="ECO:0000256" key="9">
    <source>
        <dbReference type="ARBA" id="ARBA00070673"/>
    </source>
</evidence>
<feature type="binding site" evidence="11">
    <location>
        <position position="127"/>
    </location>
    <ligand>
        <name>Fe cation</name>
        <dbReference type="ChEBI" id="CHEBI:24875"/>
        <note>catalytic</note>
    </ligand>
</feature>
<keyword evidence="6 12" id="KW-0223">Dioxygenase</keyword>
<comment type="catalytic activity">
    <reaction evidence="1 12">
        <text>L-cysteine + O2 = 3-sulfino-L-alanine + H(+)</text>
        <dbReference type="Rhea" id="RHEA:20441"/>
        <dbReference type="ChEBI" id="CHEBI:15378"/>
        <dbReference type="ChEBI" id="CHEBI:15379"/>
        <dbReference type="ChEBI" id="CHEBI:35235"/>
        <dbReference type="ChEBI" id="CHEBI:61085"/>
        <dbReference type="EC" id="1.13.11.20"/>
    </reaction>
</comment>
<dbReference type="EC" id="1.13.11.20" evidence="3 12"/>
<comment type="caution">
    <text evidence="14">The sequence shown here is derived from an EMBL/GenBank/DDBJ whole genome shotgun (WGS) entry which is preliminary data.</text>
</comment>
<dbReference type="SUPFAM" id="SSF51182">
    <property type="entry name" value="RmlC-like cupins"/>
    <property type="match status" value="1"/>
</dbReference>
<keyword evidence="5 10" id="KW-0883">Thioether bond</keyword>
<dbReference type="InterPro" id="IPR014710">
    <property type="entry name" value="RmlC-like_jellyroll"/>
</dbReference>
<evidence type="ECO:0000256" key="7">
    <source>
        <dbReference type="ARBA" id="ARBA00023002"/>
    </source>
</evidence>
<keyword evidence="4 11" id="KW-0479">Metal-binding</keyword>
<evidence type="ECO:0000256" key="2">
    <source>
        <dbReference type="ARBA" id="ARBA00006622"/>
    </source>
</evidence>
<organism evidence="14 15">
    <name type="scientific">Friedmanniomyces endolithicus</name>
    <dbReference type="NCBI Taxonomy" id="329885"/>
    <lineage>
        <taxon>Eukaryota</taxon>
        <taxon>Fungi</taxon>
        <taxon>Dikarya</taxon>
        <taxon>Ascomycota</taxon>
        <taxon>Pezizomycotina</taxon>
        <taxon>Dothideomycetes</taxon>
        <taxon>Dothideomycetidae</taxon>
        <taxon>Mycosphaerellales</taxon>
        <taxon>Teratosphaeriaceae</taxon>
        <taxon>Friedmanniomyces</taxon>
    </lineage>
</organism>
<dbReference type="Pfam" id="PF05995">
    <property type="entry name" value="CDO_I"/>
    <property type="match status" value="1"/>
</dbReference>
<dbReference type="Gene3D" id="2.60.120.10">
    <property type="entry name" value="Jelly Rolls"/>
    <property type="match status" value="1"/>
</dbReference>
<dbReference type="GO" id="GO:0008198">
    <property type="term" value="F:ferrous iron binding"/>
    <property type="evidence" value="ECO:0007669"/>
    <property type="project" value="TreeGrafter"/>
</dbReference>
<evidence type="ECO:0000313" key="15">
    <source>
        <dbReference type="Proteomes" id="UP001168146"/>
    </source>
</evidence>
<dbReference type="GO" id="GO:0019448">
    <property type="term" value="P:L-cysteine catabolic process"/>
    <property type="evidence" value="ECO:0007669"/>
    <property type="project" value="TreeGrafter"/>
</dbReference>
<keyword evidence="8 11" id="KW-0408">Iron</keyword>
<feature type="binding site" evidence="11">
    <location>
        <position position="125"/>
    </location>
    <ligand>
        <name>Fe cation</name>
        <dbReference type="ChEBI" id="CHEBI:24875"/>
        <note>catalytic</note>
    </ligand>
</feature>
<evidence type="ECO:0000256" key="11">
    <source>
        <dbReference type="PIRSR" id="PIRSR610300-51"/>
    </source>
</evidence>
<dbReference type="Proteomes" id="UP001168146">
    <property type="component" value="Unassembled WGS sequence"/>
</dbReference>
<evidence type="ECO:0000256" key="13">
    <source>
        <dbReference type="SAM" id="MobiDB-lite"/>
    </source>
</evidence>
<accession>A0AAN6J9E4</accession>
<dbReference type="CDD" id="cd10548">
    <property type="entry name" value="cupin_CDO"/>
    <property type="match status" value="1"/>
</dbReference>
<dbReference type="GO" id="GO:0017172">
    <property type="term" value="F:cysteine dioxygenase activity"/>
    <property type="evidence" value="ECO:0007669"/>
    <property type="project" value="UniProtKB-UniRule"/>
</dbReference>
<evidence type="ECO:0000256" key="4">
    <source>
        <dbReference type="ARBA" id="ARBA00022723"/>
    </source>
</evidence>
<dbReference type="FunFam" id="2.60.120.10:FF:000189">
    <property type="entry name" value="Cysteine dioxygenase"/>
    <property type="match status" value="1"/>
</dbReference>
<evidence type="ECO:0000313" key="14">
    <source>
        <dbReference type="EMBL" id="KAK0321397.1"/>
    </source>
</evidence>
<dbReference type="InterPro" id="IPR010300">
    <property type="entry name" value="CDO_1"/>
</dbReference>
<comment type="cofactor">
    <cofactor evidence="12">
        <name>Fe cation</name>
        <dbReference type="ChEBI" id="CHEBI:24875"/>
    </cofactor>
    <text evidence="12">Binds 1 Fe cation per subunit.</text>
</comment>
<reference evidence="14" key="1">
    <citation type="submission" date="2021-12" db="EMBL/GenBank/DDBJ databases">
        <title>Black yeast isolated from Biological Soil Crust.</title>
        <authorList>
            <person name="Kurbessoian T."/>
        </authorList>
    </citation>
    <scope>NUCLEOTIDE SEQUENCE</scope>
    <source>
        <strain evidence="14">CCFEE 5208</strain>
    </source>
</reference>
<evidence type="ECO:0000256" key="12">
    <source>
        <dbReference type="RuleBase" id="RU366010"/>
    </source>
</evidence>
<dbReference type="PANTHER" id="PTHR12918">
    <property type="entry name" value="CYSTEINE DIOXYGENASE"/>
    <property type="match status" value="1"/>
</dbReference>
<evidence type="ECO:0000256" key="1">
    <source>
        <dbReference type="ARBA" id="ARBA00000629"/>
    </source>
</evidence>
<feature type="cross-link" description="3'-(S-cysteinyl)-tyrosine (Cys-Tyr)" evidence="10">
    <location>
        <begin position="132"/>
        <end position="223"/>
    </location>
</feature>
<sequence>MAAKKTTINTLLSSDMSNDTTAHHSPTSLHDSARGSPEPPLDSFHTLVQSINEILGPCNGIDSAGVDVEELKSAMRAFDGPDEEWQKYAFQDYSRPYTRNLVDRGNGKSNLLILVWTPGKASPIHDHANAHCVMRILKGSLTETIYGWPCEGADGLTDCATSPTHPTGHTCSAEPEQLEPHALCVKRSTCYGRGQVTYMSDRLGLHRIQNASTEEVAVSLHLYTPPNAAKHGCHIFDQKTGKKSKVQQCHFYSELGVKME</sequence>
<dbReference type="EMBL" id="JASUXU010000021">
    <property type="protein sequence ID" value="KAK0321397.1"/>
    <property type="molecule type" value="Genomic_DNA"/>
</dbReference>
<keyword evidence="7 12" id="KW-0560">Oxidoreductase</keyword>
<feature type="compositionally biased region" description="Polar residues" evidence="13">
    <location>
        <begin position="1"/>
        <end position="30"/>
    </location>
</feature>
<protein>
    <recommendedName>
        <fullName evidence="9 12">Cysteine dioxygenase</fullName>
        <ecNumber evidence="3 12">1.13.11.20</ecNumber>
    </recommendedName>
</protein>